<evidence type="ECO:0000256" key="2">
    <source>
        <dbReference type="ARBA" id="ARBA00022475"/>
    </source>
</evidence>
<keyword evidence="3 6" id="KW-0732">Signal</keyword>
<dbReference type="PANTHER" id="PTHR16983">
    <property type="entry name" value="UPAR/LY6 DOMAIN-CONTAINING PROTEIN"/>
    <property type="match status" value="1"/>
</dbReference>
<dbReference type="RefSeq" id="XP_004656355.3">
    <property type="nucleotide sequence ID" value="XM_004656298.3"/>
</dbReference>
<evidence type="ECO:0000256" key="1">
    <source>
        <dbReference type="ARBA" id="ARBA00004236"/>
    </source>
</evidence>
<dbReference type="GO" id="GO:0005886">
    <property type="term" value="C:plasma membrane"/>
    <property type="evidence" value="ECO:0007669"/>
    <property type="project" value="UniProtKB-SubCell"/>
</dbReference>
<proteinExistence type="predicted"/>
<dbReference type="SMART" id="SM00134">
    <property type="entry name" value="LU"/>
    <property type="match status" value="1"/>
</dbReference>
<dbReference type="InterPro" id="IPR051110">
    <property type="entry name" value="Ly-6/neurotoxin-like_GPI-ap"/>
</dbReference>
<dbReference type="AlphaFoldDB" id="A0A8C5L0N5"/>
<evidence type="ECO:0000256" key="4">
    <source>
        <dbReference type="ARBA" id="ARBA00023136"/>
    </source>
</evidence>
<gene>
    <name evidence="8" type="primary">LOC101605700</name>
</gene>
<accession>A0A8C5L0N5</accession>
<reference evidence="8" key="2">
    <citation type="submission" date="2025-09" db="UniProtKB">
        <authorList>
            <consortium name="Ensembl"/>
        </authorList>
    </citation>
    <scope>IDENTIFICATION</scope>
</reference>
<dbReference type="GeneID" id="101605700"/>
<dbReference type="InterPro" id="IPR045860">
    <property type="entry name" value="Snake_toxin-like_sf"/>
</dbReference>
<keyword evidence="9" id="KW-1185">Reference proteome</keyword>
<evidence type="ECO:0000259" key="7">
    <source>
        <dbReference type="SMART" id="SM00134"/>
    </source>
</evidence>
<evidence type="ECO:0000256" key="3">
    <source>
        <dbReference type="ARBA" id="ARBA00022729"/>
    </source>
</evidence>
<dbReference type="InterPro" id="IPR035076">
    <property type="entry name" value="Toxin/TOLIP"/>
</dbReference>
<dbReference type="Pfam" id="PF00087">
    <property type="entry name" value="Toxin_TOLIP"/>
    <property type="match status" value="1"/>
</dbReference>
<dbReference type="SUPFAM" id="SSF57302">
    <property type="entry name" value="Snake toxin-like"/>
    <property type="match status" value="1"/>
</dbReference>
<dbReference type="Gene3D" id="2.10.60.10">
    <property type="entry name" value="CD59"/>
    <property type="match status" value="1"/>
</dbReference>
<evidence type="ECO:0000313" key="8">
    <source>
        <dbReference type="Ensembl" id="ENSJJAP00000015085.1"/>
    </source>
</evidence>
<keyword evidence="5" id="KW-0325">Glycoprotein</keyword>
<dbReference type="PANTHER" id="PTHR16983:SF28">
    <property type="entry name" value="LYMPHOCYTE ANTIGEN 6 COMPLEX, LOCUS M"/>
    <property type="match status" value="1"/>
</dbReference>
<reference evidence="8" key="1">
    <citation type="submission" date="2025-08" db="UniProtKB">
        <authorList>
            <consortium name="Ensembl"/>
        </authorList>
    </citation>
    <scope>IDENTIFICATION</scope>
</reference>
<sequence>MKTHLLWLLLLTLLGWSAEALKCYECTSTENCLQPTICDANAHYCLTIWNTPPGLQVVVIKACAYTCPGVEESLVYSRASCCNTDLCNGASSHLASWGLLLVLSVWCFYSSR</sequence>
<keyword evidence="2" id="KW-1003">Cell membrane</keyword>
<feature type="chain" id="PRO_5034590129" evidence="6">
    <location>
        <begin position="21"/>
        <end position="112"/>
    </location>
</feature>
<dbReference type="GeneTree" id="ENSGT00730000111801"/>
<dbReference type="Proteomes" id="UP000694385">
    <property type="component" value="Unassembled WGS sequence"/>
</dbReference>
<dbReference type="Ensembl" id="ENSJJAT00000021589.1">
    <property type="protein sequence ID" value="ENSJJAP00000015085.1"/>
    <property type="gene ID" value="ENSJJAG00000017358.1"/>
</dbReference>
<name>A0A8C5L0N5_JACJA</name>
<evidence type="ECO:0000256" key="5">
    <source>
        <dbReference type="ARBA" id="ARBA00023180"/>
    </source>
</evidence>
<comment type="subcellular location">
    <subcellularLocation>
        <location evidence="1">Cell membrane</location>
    </subcellularLocation>
</comment>
<feature type="signal peptide" evidence="6">
    <location>
        <begin position="1"/>
        <end position="20"/>
    </location>
</feature>
<dbReference type="OMA" id="IKSCAYT"/>
<organism evidence="8 9">
    <name type="scientific">Jaculus jaculus</name>
    <name type="common">Lesser Egyptian jerboa</name>
    <dbReference type="NCBI Taxonomy" id="51337"/>
    <lineage>
        <taxon>Eukaryota</taxon>
        <taxon>Metazoa</taxon>
        <taxon>Chordata</taxon>
        <taxon>Craniata</taxon>
        <taxon>Vertebrata</taxon>
        <taxon>Euteleostomi</taxon>
        <taxon>Mammalia</taxon>
        <taxon>Eutheria</taxon>
        <taxon>Euarchontoglires</taxon>
        <taxon>Glires</taxon>
        <taxon>Rodentia</taxon>
        <taxon>Myomorpha</taxon>
        <taxon>Dipodoidea</taxon>
        <taxon>Dipodidae</taxon>
        <taxon>Dipodinae</taxon>
        <taxon>Jaculus</taxon>
    </lineage>
</organism>
<dbReference type="FunFam" id="2.10.60.10:FF:000003">
    <property type="entry name" value="lymphocyte antigen 6E isoform X1"/>
    <property type="match status" value="1"/>
</dbReference>
<evidence type="ECO:0000313" key="9">
    <source>
        <dbReference type="Proteomes" id="UP000694385"/>
    </source>
</evidence>
<dbReference type="InterPro" id="IPR016054">
    <property type="entry name" value="LY6_UPA_recep-like"/>
</dbReference>
<keyword evidence="4" id="KW-0472">Membrane</keyword>
<protein>
    <submittedName>
        <fullName evidence="8">Lymphocyte antigen 6 family member M</fullName>
    </submittedName>
</protein>
<feature type="domain" description="UPAR/Ly6" evidence="7">
    <location>
        <begin position="21"/>
        <end position="96"/>
    </location>
</feature>
<evidence type="ECO:0000256" key="6">
    <source>
        <dbReference type="SAM" id="SignalP"/>
    </source>
</evidence>
<dbReference type="OrthoDB" id="10002433at2759"/>